<evidence type="ECO:0000256" key="1">
    <source>
        <dbReference type="SAM" id="MobiDB-lite"/>
    </source>
</evidence>
<evidence type="ECO:0000313" key="4">
    <source>
        <dbReference type="Proteomes" id="UP000652219"/>
    </source>
</evidence>
<protein>
    <submittedName>
        <fullName evidence="3">Uncharacterized protein</fullName>
    </submittedName>
</protein>
<keyword evidence="2" id="KW-1133">Transmembrane helix</keyword>
<comment type="caution">
    <text evidence="3">The sequence shown here is derived from an EMBL/GenBank/DDBJ whole genome shotgun (WGS) entry which is preliminary data.</text>
</comment>
<accession>A0A8H6J4E5</accession>
<proteinExistence type="predicted"/>
<dbReference type="EMBL" id="WIGN01000173">
    <property type="protein sequence ID" value="KAF6805815.1"/>
    <property type="molecule type" value="Genomic_DNA"/>
</dbReference>
<keyword evidence="4" id="KW-1185">Reference proteome</keyword>
<dbReference type="Proteomes" id="UP000652219">
    <property type="component" value="Unassembled WGS sequence"/>
</dbReference>
<keyword evidence="2" id="KW-0812">Transmembrane</keyword>
<reference evidence="3 4" key="1">
    <citation type="journal article" date="2020" name="Phytopathology">
        <title>Genome Sequence Resources of Colletotrichum truncatum, C. plurivorum, C. musicola, and C. sojae: Four Species Pathogenic to Soybean (Glycine max).</title>
        <authorList>
            <person name="Rogerio F."/>
            <person name="Boufleur T.R."/>
            <person name="Ciampi-Guillardi M."/>
            <person name="Sukno S.A."/>
            <person name="Thon M.R."/>
            <person name="Massola Junior N.S."/>
            <person name="Baroncelli R."/>
        </authorList>
    </citation>
    <scope>NUCLEOTIDE SEQUENCE [LARGE SCALE GENOMIC DNA]</scope>
    <source>
        <strain evidence="3 4">LFN0009</strain>
    </source>
</reference>
<feature type="region of interest" description="Disordered" evidence="1">
    <location>
        <begin position="1"/>
        <end position="37"/>
    </location>
</feature>
<keyword evidence="2" id="KW-0472">Membrane</keyword>
<feature type="transmembrane region" description="Helical" evidence="2">
    <location>
        <begin position="251"/>
        <end position="275"/>
    </location>
</feature>
<evidence type="ECO:0000313" key="3">
    <source>
        <dbReference type="EMBL" id="KAF6805815.1"/>
    </source>
</evidence>
<evidence type="ECO:0000256" key="2">
    <source>
        <dbReference type="SAM" id="Phobius"/>
    </source>
</evidence>
<sequence length="288" mass="30972">MTTTTTTERFGTYSLRTQSLGPSPLPPISRYTTTTTSTTVPPECGVTPHVYYPFHSTASCSYLAVVPKQGCPTGWTTACEEFADSSSHWQTGKPTFLLGSDGTTTQVEVHETWSTEQFRLICCPTILDYKCGTGNLVGPECSAHVPSPTVIPYQLPGQPPSSVELTSADDYYGFPVAGSYARISLATIQYRPYLRGPIAITGEPTTTWCSRVGCWDLPSRITTAGGPVATQLPPLEYSQRPPPEMGGIGSVGIFAASALAGAVLFAAGMLTPWAWAYRQRRRQQGVAQ</sequence>
<dbReference type="AlphaFoldDB" id="A0A8H6J4E5"/>
<organism evidence="3 4">
    <name type="scientific">Colletotrichum sojae</name>
    <dbReference type="NCBI Taxonomy" id="2175907"/>
    <lineage>
        <taxon>Eukaryota</taxon>
        <taxon>Fungi</taxon>
        <taxon>Dikarya</taxon>
        <taxon>Ascomycota</taxon>
        <taxon>Pezizomycotina</taxon>
        <taxon>Sordariomycetes</taxon>
        <taxon>Hypocreomycetidae</taxon>
        <taxon>Glomerellales</taxon>
        <taxon>Glomerellaceae</taxon>
        <taxon>Colletotrichum</taxon>
        <taxon>Colletotrichum orchidearum species complex</taxon>
    </lineage>
</organism>
<gene>
    <name evidence="3" type="ORF">CSOJ01_09244</name>
</gene>
<name>A0A8H6J4E5_9PEZI</name>